<proteinExistence type="predicted"/>
<evidence type="ECO:0000313" key="3">
    <source>
        <dbReference type="Proteomes" id="UP000327362"/>
    </source>
</evidence>
<dbReference type="EMBL" id="AP020326">
    <property type="protein sequence ID" value="BBN48336.1"/>
    <property type="molecule type" value="Genomic_DNA"/>
</dbReference>
<evidence type="ECO:0000313" key="2">
    <source>
        <dbReference type="EMBL" id="BBN48336.1"/>
    </source>
</evidence>
<sequence>MGSGAPGRCRAADAELRRCAIGGPARMGTAVRVRRSALLSGHQDVGTAEFSRGNPAVSNHLETPAGPQALGLELRWPTRRRGARRRRRAGTPPGPETDFGINLVR</sequence>
<reference evidence="2 3" key="1">
    <citation type="submission" date="2019-09" db="EMBL/GenBank/DDBJ databases">
        <title>Complete genome sequence of Mycobacterium avium subsp. hominissuis strain JP-H-1.</title>
        <authorList>
            <person name="Kinoshita Y."/>
            <person name="Niwa H."/>
            <person name="Uchida-Fujii E."/>
            <person name="Nukada T."/>
        </authorList>
    </citation>
    <scope>NUCLEOTIDE SEQUENCE [LARGE SCALE GENOMIC DNA]</scope>
    <source>
        <strain evidence="2 3">JP-H-1</strain>
    </source>
</reference>
<evidence type="ECO:0000256" key="1">
    <source>
        <dbReference type="SAM" id="MobiDB-lite"/>
    </source>
</evidence>
<protein>
    <submittedName>
        <fullName evidence="2">Uncharacterized protein</fullName>
    </submittedName>
</protein>
<organism evidence="2 3">
    <name type="scientific">Mycobacterium avium subsp. hominissuis</name>
    <dbReference type="NCBI Taxonomy" id="439334"/>
    <lineage>
        <taxon>Bacteria</taxon>
        <taxon>Bacillati</taxon>
        <taxon>Actinomycetota</taxon>
        <taxon>Actinomycetes</taxon>
        <taxon>Mycobacteriales</taxon>
        <taxon>Mycobacteriaceae</taxon>
        <taxon>Mycobacterium</taxon>
        <taxon>Mycobacterium avium complex (MAC)</taxon>
    </lineage>
</organism>
<feature type="region of interest" description="Disordered" evidence="1">
    <location>
        <begin position="41"/>
        <end position="105"/>
    </location>
</feature>
<accession>A0AAI8SNK8</accession>
<dbReference type="Proteomes" id="UP000327362">
    <property type="component" value="Chromosome"/>
</dbReference>
<dbReference type="AlphaFoldDB" id="A0AAI8SNK8"/>
<name>A0AAI8SNK8_MYCAV</name>
<feature type="compositionally biased region" description="Basic residues" evidence="1">
    <location>
        <begin position="77"/>
        <end position="89"/>
    </location>
</feature>
<gene>
    <name evidence="2" type="ORF">JPH1_28110</name>
</gene>